<evidence type="ECO:0000256" key="4">
    <source>
        <dbReference type="SAM" id="MobiDB-lite"/>
    </source>
</evidence>
<evidence type="ECO:0000256" key="1">
    <source>
        <dbReference type="ARBA" id="ARBA00023012"/>
    </source>
</evidence>
<dbReference type="PANTHER" id="PTHR43874:SF67">
    <property type="entry name" value="TWO-COMPONENT RESPONSE REGULATOR ARR2"/>
    <property type="match status" value="1"/>
</dbReference>
<protein>
    <submittedName>
        <fullName evidence="5">Two-component response regulator ARR1-like isoform X2</fullName>
    </submittedName>
</protein>
<accession>A0A6L2MXY0</accession>
<dbReference type="SUPFAM" id="SSF52172">
    <property type="entry name" value="CheY-like"/>
    <property type="match status" value="1"/>
</dbReference>
<feature type="compositionally biased region" description="Polar residues" evidence="4">
    <location>
        <begin position="212"/>
        <end position="221"/>
    </location>
</feature>
<dbReference type="Gene3D" id="3.40.50.2300">
    <property type="match status" value="1"/>
</dbReference>
<sequence>MEIKESKDLTSLSLDELIENLKVHEMIIKKDSEIVKAKGQYTKFAAMAGVSCKHNVSLDDPDLEKLLKEKLRWGDPMTHFVKRRSWNARAVGADKRYVVIKCKKTDVASSHLRENKNGFDVVISVVHMPDMDGFKLLEHIELKMDLPVINDTKNAVMKGVIHGACVYLITLVYIDALHTIWQHVVRKKKHEWKDVKPALSANEQKPHEEPDYSSSANEEHN</sequence>
<name>A0A6L2MXY0_TANCI</name>
<gene>
    <name evidence="5" type="ORF">Tci_049213</name>
</gene>
<keyword evidence="3" id="KW-0804">Transcription</keyword>
<dbReference type="GO" id="GO:0009736">
    <property type="term" value="P:cytokinin-activated signaling pathway"/>
    <property type="evidence" value="ECO:0007669"/>
    <property type="project" value="InterPro"/>
</dbReference>
<dbReference type="InterPro" id="IPR045279">
    <property type="entry name" value="ARR-like"/>
</dbReference>
<keyword evidence="2" id="KW-0805">Transcription regulation</keyword>
<dbReference type="GO" id="GO:0000160">
    <property type="term" value="P:phosphorelay signal transduction system"/>
    <property type="evidence" value="ECO:0007669"/>
    <property type="project" value="UniProtKB-KW"/>
</dbReference>
<dbReference type="EMBL" id="BKCJ010007433">
    <property type="protein sequence ID" value="GEU77235.1"/>
    <property type="molecule type" value="Genomic_DNA"/>
</dbReference>
<dbReference type="PANTHER" id="PTHR43874">
    <property type="entry name" value="TWO-COMPONENT RESPONSE REGULATOR"/>
    <property type="match status" value="1"/>
</dbReference>
<proteinExistence type="predicted"/>
<dbReference type="InterPro" id="IPR011006">
    <property type="entry name" value="CheY-like_superfamily"/>
</dbReference>
<evidence type="ECO:0000256" key="3">
    <source>
        <dbReference type="ARBA" id="ARBA00023163"/>
    </source>
</evidence>
<evidence type="ECO:0000313" key="5">
    <source>
        <dbReference type="EMBL" id="GEU77235.1"/>
    </source>
</evidence>
<evidence type="ECO:0000256" key="2">
    <source>
        <dbReference type="ARBA" id="ARBA00023015"/>
    </source>
</evidence>
<keyword evidence="1" id="KW-0902">Two-component regulatory system</keyword>
<comment type="caution">
    <text evidence="5">The sequence shown here is derived from an EMBL/GenBank/DDBJ whole genome shotgun (WGS) entry which is preliminary data.</text>
</comment>
<reference evidence="5" key="1">
    <citation type="journal article" date="2019" name="Sci. Rep.">
        <title>Draft genome of Tanacetum cinerariifolium, the natural source of mosquito coil.</title>
        <authorList>
            <person name="Yamashiro T."/>
            <person name="Shiraishi A."/>
            <person name="Satake H."/>
            <person name="Nakayama K."/>
        </authorList>
    </citation>
    <scope>NUCLEOTIDE SEQUENCE</scope>
</reference>
<feature type="region of interest" description="Disordered" evidence="4">
    <location>
        <begin position="196"/>
        <end position="221"/>
    </location>
</feature>
<organism evidence="5">
    <name type="scientific">Tanacetum cinerariifolium</name>
    <name type="common">Dalmatian daisy</name>
    <name type="synonym">Chrysanthemum cinerariifolium</name>
    <dbReference type="NCBI Taxonomy" id="118510"/>
    <lineage>
        <taxon>Eukaryota</taxon>
        <taxon>Viridiplantae</taxon>
        <taxon>Streptophyta</taxon>
        <taxon>Embryophyta</taxon>
        <taxon>Tracheophyta</taxon>
        <taxon>Spermatophyta</taxon>
        <taxon>Magnoliopsida</taxon>
        <taxon>eudicotyledons</taxon>
        <taxon>Gunneridae</taxon>
        <taxon>Pentapetalae</taxon>
        <taxon>asterids</taxon>
        <taxon>campanulids</taxon>
        <taxon>Asterales</taxon>
        <taxon>Asteraceae</taxon>
        <taxon>Asteroideae</taxon>
        <taxon>Anthemideae</taxon>
        <taxon>Anthemidinae</taxon>
        <taxon>Tanacetum</taxon>
    </lineage>
</organism>
<dbReference type="AlphaFoldDB" id="A0A6L2MXY0"/>